<dbReference type="AlphaFoldDB" id="A0A0A9BBV1"/>
<proteinExistence type="predicted"/>
<name>A0A0A9BBV1_ARUDO</name>
<evidence type="ECO:0000313" key="1">
    <source>
        <dbReference type="EMBL" id="JAD61459.1"/>
    </source>
</evidence>
<protein>
    <submittedName>
        <fullName evidence="1">Uncharacterized protein</fullName>
    </submittedName>
</protein>
<dbReference type="EMBL" id="GBRH01236436">
    <property type="protein sequence ID" value="JAD61459.1"/>
    <property type="molecule type" value="Transcribed_RNA"/>
</dbReference>
<organism evidence="1">
    <name type="scientific">Arundo donax</name>
    <name type="common">Giant reed</name>
    <name type="synonym">Donax arundinaceus</name>
    <dbReference type="NCBI Taxonomy" id="35708"/>
    <lineage>
        <taxon>Eukaryota</taxon>
        <taxon>Viridiplantae</taxon>
        <taxon>Streptophyta</taxon>
        <taxon>Embryophyta</taxon>
        <taxon>Tracheophyta</taxon>
        <taxon>Spermatophyta</taxon>
        <taxon>Magnoliopsida</taxon>
        <taxon>Liliopsida</taxon>
        <taxon>Poales</taxon>
        <taxon>Poaceae</taxon>
        <taxon>PACMAD clade</taxon>
        <taxon>Arundinoideae</taxon>
        <taxon>Arundineae</taxon>
        <taxon>Arundo</taxon>
    </lineage>
</organism>
<accession>A0A0A9BBV1</accession>
<reference evidence="1" key="1">
    <citation type="submission" date="2014-09" db="EMBL/GenBank/DDBJ databases">
        <authorList>
            <person name="Magalhaes I.L.F."/>
            <person name="Oliveira U."/>
            <person name="Santos F.R."/>
            <person name="Vidigal T.H.D.A."/>
            <person name="Brescovit A.D."/>
            <person name="Santos A.J."/>
        </authorList>
    </citation>
    <scope>NUCLEOTIDE SEQUENCE</scope>
    <source>
        <tissue evidence="1">Shoot tissue taken approximately 20 cm above the soil surface</tissue>
    </source>
</reference>
<reference evidence="1" key="2">
    <citation type="journal article" date="2015" name="Data Brief">
        <title>Shoot transcriptome of the giant reed, Arundo donax.</title>
        <authorList>
            <person name="Barrero R.A."/>
            <person name="Guerrero F.D."/>
            <person name="Moolhuijzen P."/>
            <person name="Goolsby J.A."/>
            <person name="Tidwell J."/>
            <person name="Bellgard S.E."/>
            <person name="Bellgard M.I."/>
        </authorList>
    </citation>
    <scope>NUCLEOTIDE SEQUENCE</scope>
    <source>
        <tissue evidence="1">Shoot tissue taken approximately 20 cm above the soil surface</tissue>
    </source>
</reference>
<sequence>MAHVGDKDAMWAHPISGNGILFMSTL</sequence>